<dbReference type="FunFam" id="3.40.1390.30:FF:000001">
    <property type="entry name" value="GTP cyclohydrolase 1 type 2"/>
    <property type="match status" value="1"/>
</dbReference>
<feature type="binding site" evidence="5">
    <location>
        <position position="104"/>
    </location>
    <ligand>
        <name>a divalent metal cation</name>
        <dbReference type="ChEBI" id="CHEBI:60240"/>
        <label>1</label>
    </ligand>
</feature>
<evidence type="ECO:0000256" key="4">
    <source>
        <dbReference type="ARBA" id="ARBA00022723"/>
    </source>
</evidence>
<dbReference type="PANTHER" id="PTHR13799">
    <property type="entry name" value="NGG1 INTERACTING FACTOR 3"/>
    <property type="match status" value="1"/>
</dbReference>
<feature type="binding site" evidence="5">
    <location>
        <position position="65"/>
    </location>
    <ligand>
        <name>a divalent metal cation</name>
        <dbReference type="ChEBI" id="CHEBI:60240"/>
        <label>1</label>
    </ligand>
</feature>
<dbReference type="InterPro" id="IPR036069">
    <property type="entry name" value="DUF34/NIF3_sf"/>
</dbReference>
<evidence type="ECO:0000256" key="1">
    <source>
        <dbReference type="ARBA" id="ARBA00006964"/>
    </source>
</evidence>
<feature type="binding site" evidence="5">
    <location>
        <position position="66"/>
    </location>
    <ligand>
        <name>a divalent metal cation</name>
        <dbReference type="ChEBI" id="CHEBI:60240"/>
        <label>1</label>
    </ligand>
</feature>
<feature type="binding site" evidence="5">
    <location>
        <position position="241"/>
    </location>
    <ligand>
        <name>a divalent metal cation</name>
        <dbReference type="ChEBI" id="CHEBI:60240"/>
        <label>1</label>
    </ligand>
</feature>
<keyword evidence="4 5" id="KW-0479">Metal-binding</keyword>
<dbReference type="SUPFAM" id="SSF102705">
    <property type="entry name" value="NIF3 (NGG1p interacting factor 3)-like"/>
    <property type="match status" value="1"/>
</dbReference>
<comment type="subunit">
    <text evidence="2">Homohexamer.</text>
</comment>
<name>A0A133NM82_GARVA</name>
<dbReference type="GO" id="GO:0005737">
    <property type="term" value="C:cytoplasm"/>
    <property type="evidence" value="ECO:0007669"/>
    <property type="project" value="TreeGrafter"/>
</dbReference>
<dbReference type="Proteomes" id="UP000070558">
    <property type="component" value="Unassembled WGS sequence"/>
</dbReference>
<proteinExistence type="inferred from homology"/>
<dbReference type="RefSeq" id="WP_060787353.1">
    <property type="nucleotide sequence ID" value="NZ_KQ956825.1"/>
</dbReference>
<gene>
    <name evidence="6" type="ORF">HMPREF3216_01293</name>
</gene>
<dbReference type="EMBL" id="LRQA01000058">
    <property type="protein sequence ID" value="KXA17400.1"/>
    <property type="molecule type" value="Genomic_DNA"/>
</dbReference>
<protein>
    <recommendedName>
        <fullName evidence="3">GTP cyclohydrolase 1 type 2 homolog</fullName>
    </recommendedName>
</protein>
<feature type="binding site" evidence="5">
    <location>
        <position position="245"/>
    </location>
    <ligand>
        <name>a divalent metal cation</name>
        <dbReference type="ChEBI" id="CHEBI:60240"/>
        <label>1</label>
    </ligand>
</feature>
<evidence type="ECO:0000256" key="2">
    <source>
        <dbReference type="ARBA" id="ARBA00011643"/>
    </source>
</evidence>
<evidence type="ECO:0000313" key="6">
    <source>
        <dbReference type="EMBL" id="KXA17400.1"/>
    </source>
</evidence>
<dbReference type="Pfam" id="PF01784">
    <property type="entry name" value="DUF34_NIF3"/>
    <property type="match status" value="1"/>
</dbReference>
<dbReference type="GO" id="GO:0046872">
    <property type="term" value="F:metal ion binding"/>
    <property type="evidence" value="ECO:0007669"/>
    <property type="project" value="UniProtKB-KW"/>
</dbReference>
<comment type="caution">
    <text evidence="6">The sequence shown here is derived from an EMBL/GenBank/DDBJ whole genome shotgun (WGS) entry which is preliminary data.</text>
</comment>
<dbReference type="PATRIC" id="fig|2702.99.peg.1257"/>
<evidence type="ECO:0000256" key="5">
    <source>
        <dbReference type="PIRSR" id="PIRSR602678-1"/>
    </source>
</evidence>
<dbReference type="OrthoDB" id="9795763at2"/>
<evidence type="ECO:0000256" key="3">
    <source>
        <dbReference type="ARBA" id="ARBA00022112"/>
    </source>
</evidence>
<evidence type="ECO:0000313" key="7">
    <source>
        <dbReference type="Proteomes" id="UP000070558"/>
    </source>
</evidence>
<organism evidence="6 7">
    <name type="scientific">Gardnerella vaginalis</name>
    <dbReference type="NCBI Taxonomy" id="2702"/>
    <lineage>
        <taxon>Bacteria</taxon>
        <taxon>Bacillati</taxon>
        <taxon>Actinomycetota</taxon>
        <taxon>Actinomycetes</taxon>
        <taxon>Bifidobacteriales</taxon>
        <taxon>Bifidobacteriaceae</taxon>
        <taxon>Gardnerella</taxon>
    </lineage>
</organism>
<dbReference type="AlphaFoldDB" id="A0A133NM82"/>
<dbReference type="Gene3D" id="3.40.1390.30">
    <property type="entry name" value="NIF3 (NGG1p interacting factor 3)-like"/>
    <property type="match status" value="2"/>
</dbReference>
<reference evidence="6 7" key="1">
    <citation type="submission" date="2016-01" db="EMBL/GenBank/DDBJ databases">
        <authorList>
            <person name="Oliw E.H."/>
        </authorList>
    </citation>
    <scope>NUCLEOTIDE SEQUENCE [LARGE SCALE GENOMIC DNA]</scope>
    <source>
        <strain evidence="6 7">GED7760B</strain>
    </source>
</reference>
<comment type="similarity">
    <text evidence="1">Belongs to the GTP cyclohydrolase I type 2/NIF3 family.</text>
</comment>
<dbReference type="InterPro" id="IPR002678">
    <property type="entry name" value="DUF34/NIF3"/>
</dbReference>
<sequence length="285" mass="30719">MATLSDIVKILEDLYPLSLAESWDNPGLIVGDPSHKVNKIVCLSDSTLEAVNEACKMGADLIVSHHPLFFRSVHEVSGFSVRGKIVQTLIENRCGLWVGHTNADAAFRGVAAAAASAFGIKNQQPLVPASNGNPSLGLGRVGVLEKEITLKEFAMRVFNALPATKLGVQVCGDVNAIVSKIAVLPGSGDSLFDAVRACGADVYVTSDLRHHPATDAYEQAVYESKLANSSIAKPMLINTPHSAIESLWFEYAVKDIQDSVYKNLGESIDVLWIGRAFDPWNYVIN</sequence>
<dbReference type="NCBIfam" id="TIGR00486">
    <property type="entry name" value="YbgI_SA1388"/>
    <property type="match status" value="1"/>
</dbReference>
<accession>A0A133NM82</accession>
<dbReference type="PANTHER" id="PTHR13799:SF14">
    <property type="entry name" value="GTP CYCLOHYDROLASE 1 TYPE 2 HOMOLOG"/>
    <property type="match status" value="1"/>
</dbReference>